<dbReference type="RefSeq" id="WP_221786573.1">
    <property type="nucleotide sequence ID" value="NZ_JACLIC010000003.1"/>
</dbReference>
<keyword evidence="2" id="KW-1185">Reference proteome</keyword>
<proteinExistence type="predicted"/>
<comment type="caution">
    <text evidence="1">The sequence shown here is derived from an EMBL/GenBank/DDBJ whole genome shotgun (WGS) entry which is preliminary data.</text>
</comment>
<reference evidence="1 2" key="1">
    <citation type="submission" date="2020-08" db="EMBL/GenBank/DDBJ databases">
        <title>Fungal Genomes of the International Space Station.</title>
        <authorList>
            <person name="Seuylemezian A."/>
            <person name="Singh N.K."/>
            <person name="Wood J."/>
            <person name="Venkateswaran K."/>
        </authorList>
    </citation>
    <scope>NUCLEOTIDE SEQUENCE [LARGE SCALE GENOMIC DNA]</scope>
    <source>
        <strain evidence="1 2">S/N-304-OC-R4</strain>
    </source>
</reference>
<dbReference type="Gene3D" id="3.70.10.10">
    <property type="match status" value="1"/>
</dbReference>
<sequence>MNKQEMLVKYGKKFAAPPKIGGVLEGVHYTTDGTAYVTNRHVALIIRDIHHLEEPITLHPKTEEPIQGAYPDVSQLIPTTFSQEITISAGIKNVLVRVAAADGVATSINKKNPLAEIEANNGIASLKVNSPKHVIQFSTVLGSTEESFQIGVNTEHLSLAFSVFADMKAEQVYVKFGGGRGPIVITNDEDIEVLLLPSPLNEQRDCSE</sequence>
<organism evidence="1 2">
    <name type="scientific">Paenibacillus cucumis</name>
    <name type="common">ex Kampfer et al. 2016</name>
    <dbReference type="NCBI Taxonomy" id="1776858"/>
    <lineage>
        <taxon>Bacteria</taxon>
        <taxon>Bacillati</taxon>
        <taxon>Bacillota</taxon>
        <taxon>Bacilli</taxon>
        <taxon>Bacillales</taxon>
        <taxon>Paenibacillaceae</taxon>
        <taxon>Paenibacillus</taxon>
    </lineage>
</organism>
<evidence type="ECO:0000313" key="2">
    <source>
        <dbReference type="Proteomes" id="UP000706031"/>
    </source>
</evidence>
<evidence type="ECO:0000313" key="1">
    <source>
        <dbReference type="EMBL" id="MBY0202007.1"/>
    </source>
</evidence>
<evidence type="ECO:0008006" key="3">
    <source>
        <dbReference type="Google" id="ProtNLM"/>
    </source>
</evidence>
<dbReference type="Proteomes" id="UP000706031">
    <property type="component" value="Unassembled WGS sequence"/>
</dbReference>
<gene>
    <name evidence="1" type="ORF">H7T88_01955</name>
</gene>
<dbReference type="EMBL" id="JACLIC010000003">
    <property type="protein sequence ID" value="MBY0202007.1"/>
    <property type="molecule type" value="Genomic_DNA"/>
</dbReference>
<protein>
    <recommendedName>
        <fullName evidence="3">DNA polymerase III beta sliding clamp C-terminal domain-containing protein</fullName>
    </recommendedName>
</protein>
<name>A0ABS7KCZ5_9BACL</name>
<accession>A0ABS7KCZ5</accession>